<feature type="transmembrane region" description="Helical" evidence="7">
    <location>
        <begin position="170"/>
        <end position="192"/>
    </location>
</feature>
<dbReference type="GO" id="GO:0015297">
    <property type="term" value="F:antiporter activity"/>
    <property type="evidence" value="ECO:0007669"/>
    <property type="project" value="InterPro"/>
</dbReference>
<feature type="transmembrane region" description="Helical" evidence="7">
    <location>
        <begin position="55"/>
        <end position="78"/>
    </location>
</feature>
<evidence type="ECO:0000256" key="4">
    <source>
        <dbReference type="ARBA" id="ARBA00022692"/>
    </source>
</evidence>
<organism evidence="8 9">
    <name type="scientific">Citreimonas salinaria</name>
    <dbReference type="NCBI Taxonomy" id="321339"/>
    <lineage>
        <taxon>Bacteria</taxon>
        <taxon>Pseudomonadati</taxon>
        <taxon>Pseudomonadota</taxon>
        <taxon>Alphaproteobacteria</taxon>
        <taxon>Rhodobacterales</taxon>
        <taxon>Roseobacteraceae</taxon>
        <taxon>Citreimonas</taxon>
    </lineage>
</organism>
<evidence type="ECO:0000256" key="6">
    <source>
        <dbReference type="ARBA" id="ARBA00023136"/>
    </source>
</evidence>
<comment type="subcellular location">
    <subcellularLocation>
        <location evidence="1">Cell inner membrane</location>
        <topology evidence="1">Multi-pass membrane protein</topology>
    </subcellularLocation>
</comment>
<dbReference type="InterPro" id="IPR002528">
    <property type="entry name" value="MATE_fam"/>
</dbReference>
<feature type="transmembrane region" description="Helical" evidence="7">
    <location>
        <begin position="321"/>
        <end position="341"/>
    </location>
</feature>
<dbReference type="GO" id="GO:0005886">
    <property type="term" value="C:plasma membrane"/>
    <property type="evidence" value="ECO:0007669"/>
    <property type="project" value="UniProtKB-SubCell"/>
</dbReference>
<keyword evidence="3" id="KW-1003">Cell membrane</keyword>
<evidence type="ECO:0000313" key="9">
    <source>
        <dbReference type="Proteomes" id="UP000199286"/>
    </source>
</evidence>
<keyword evidence="5 7" id="KW-1133">Transmembrane helix</keyword>
<evidence type="ECO:0000256" key="3">
    <source>
        <dbReference type="ARBA" id="ARBA00022475"/>
    </source>
</evidence>
<reference evidence="8 9" key="1">
    <citation type="submission" date="2016-10" db="EMBL/GenBank/DDBJ databases">
        <authorList>
            <person name="de Groot N.N."/>
        </authorList>
    </citation>
    <scope>NUCLEOTIDE SEQUENCE [LARGE SCALE GENOMIC DNA]</scope>
    <source>
        <strain evidence="8 9">DSM 26880</strain>
    </source>
</reference>
<feature type="transmembrane region" description="Helical" evidence="7">
    <location>
        <begin position="258"/>
        <end position="280"/>
    </location>
</feature>
<feature type="transmembrane region" description="Helical" evidence="7">
    <location>
        <begin position="198"/>
        <end position="219"/>
    </location>
</feature>
<dbReference type="PIRSF" id="PIRSF006603">
    <property type="entry name" value="DinF"/>
    <property type="match status" value="1"/>
</dbReference>
<feature type="transmembrane region" description="Helical" evidence="7">
    <location>
        <begin position="24"/>
        <end position="43"/>
    </location>
</feature>
<feature type="transmembrane region" description="Helical" evidence="7">
    <location>
        <begin position="361"/>
        <end position="378"/>
    </location>
</feature>
<keyword evidence="6 7" id="KW-0472">Membrane</keyword>
<feature type="transmembrane region" description="Helical" evidence="7">
    <location>
        <begin position="98"/>
        <end position="117"/>
    </location>
</feature>
<accession>A0A1H3J4A0</accession>
<dbReference type="Proteomes" id="UP000199286">
    <property type="component" value="Unassembled WGS sequence"/>
</dbReference>
<dbReference type="EMBL" id="FNPF01000006">
    <property type="protein sequence ID" value="SDY34415.1"/>
    <property type="molecule type" value="Genomic_DNA"/>
</dbReference>
<dbReference type="OrthoDB" id="9806302at2"/>
<evidence type="ECO:0000313" key="8">
    <source>
        <dbReference type="EMBL" id="SDY34415.1"/>
    </source>
</evidence>
<keyword evidence="4 7" id="KW-0812">Transmembrane</keyword>
<evidence type="ECO:0000256" key="5">
    <source>
        <dbReference type="ARBA" id="ARBA00022989"/>
    </source>
</evidence>
<dbReference type="PANTHER" id="PTHR43549:SF3">
    <property type="entry name" value="MULTIDRUG RESISTANCE PROTEIN YPNP-RELATED"/>
    <property type="match status" value="1"/>
</dbReference>
<evidence type="ECO:0000256" key="2">
    <source>
        <dbReference type="ARBA" id="ARBA00022448"/>
    </source>
</evidence>
<dbReference type="RefSeq" id="WP_089882587.1">
    <property type="nucleotide sequence ID" value="NZ_FNPF01000006.1"/>
</dbReference>
<name>A0A1H3J4A0_9RHOB</name>
<dbReference type="STRING" id="321339.SAMN05444340_10632"/>
<dbReference type="InterPro" id="IPR052031">
    <property type="entry name" value="Membrane_Transporter-Flippase"/>
</dbReference>
<feature type="transmembrane region" description="Helical" evidence="7">
    <location>
        <begin position="414"/>
        <end position="438"/>
    </location>
</feature>
<gene>
    <name evidence="8" type="ORF">SAMN05444340_10632</name>
</gene>
<protein>
    <submittedName>
        <fullName evidence="8">Putative efflux protein, MATE family</fullName>
    </submittedName>
</protein>
<sequence>MTAAHDDLNQGPVWRKLTKVSAPMALGILGVLLVGLADAFFLARVGETELTAVGFVYPVIVAVSAFSVGMSAGANAAFSQTLGHGDGDAAEARLTLHAVGFGLVVGVAIGAVLWLGAPAIFTTLGAGDAVLEAILNYVPWWAASFPILVATMILNASFRAAGDGATPSGIMVMTAVLNIALTPVFVFGVGPIGAMGMMGAGVSTLLARSLALAVAVVLARRQGRLSPGPRPLEGMAASLRAITATGLPAGASRAVNPAGMAAVTMAVATIGDTAVAGFGAASRVQAIALVPFFAVASGLAPVIGQAWGAGRAERAAAAMRVAVWFALGYGLSVALILWIFADAIAGLMTAGQDAAAYTAHYLRIVGWSLGAYGVVLAANAAMTARSSARWALGLSLLRIGALYVPLAWLGVTLFGYAGVLAATVIANALAAWAGLILARHKRVLRTDTAPIAGPANRLWALGDHHGE</sequence>
<dbReference type="Pfam" id="PF01554">
    <property type="entry name" value="MatE"/>
    <property type="match status" value="2"/>
</dbReference>
<feature type="transmembrane region" description="Helical" evidence="7">
    <location>
        <begin position="286"/>
        <end position="309"/>
    </location>
</feature>
<dbReference type="AlphaFoldDB" id="A0A1H3J4A0"/>
<keyword evidence="2" id="KW-0813">Transport</keyword>
<evidence type="ECO:0000256" key="1">
    <source>
        <dbReference type="ARBA" id="ARBA00004429"/>
    </source>
</evidence>
<proteinExistence type="predicted"/>
<feature type="transmembrane region" description="Helical" evidence="7">
    <location>
        <begin position="137"/>
        <end position="158"/>
    </location>
</feature>
<feature type="transmembrane region" description="Helical" evidence="7">
    <location>
        <begin position="390"/>
        <end position="408"/>
    </location>
</feature>
<evidence type="ECO:0000256" key="7">
    <source>
        <dbReference type="SAM" id="Phobius"/>
    </source>
</evidence>
<dbReference type="GO" id="GO:0042910">
    <property type="term" value="F:xenobiotic transmembrane transporter activity"/>
    <property type="evidence" value="ECO:0007669"/>
    <property type="project" value="InterPro"/>
</dbReference>
<dbReference type="PANTHER" id="PTHR43549">
    <property type="entry name" value="MULTIDRUG RESISTANCE PROTEIN YPNP-RELATED"/>
    <property type="match status" value="1"/>
</dbReference>
<keyword evidence="9" id="KW-1185">Reference proteome</keyword>
<dbReference type="InterPro" id="IPR048279">
    <property type="entry name" value="MdtK-like"/>
</dbReference>